<organism evidence="2 3">
    <name type="scientific">Pseudodesulfovibrio sediminis</name>
    <dbReference type="NCBI Taxonomy" id="2810563"/>
    <lineage>
        <taxon>Bacteria</taxon>
        <taxon>Pseudomonadati</taxon>
        <taxon>Thermodesulfobacteriota</taxon>
        <taxon>Desulfovibrionia</taxon>
        <taxon>Desulfovibrionales</taxon>
        <taxon>Desulfovibrionaceae</taxon>
    </lineage>
</organism>
<name>A0ABM7P7X9_9BACT</name>
<keyword evidence="1" id="KW-0732">Signal</keyword>
<proteinExistence type="predicted"/>
<reference evidence="2" key="1">
    <citation type="journal article" date="2022" name="Arch. Microbiol.">
        <title>Pseudodesulfovibrio sediminis sp. nov., a mesophilic and neutrophilic sulfate-reducing bacterium isolated from sediment of a brackish lake.</title>
        <authorList>
            <person name="Takahashi A."/>
            <person name="Kojima H."/>
            <person name="Watanabe M."/>
            <person name="Fukui M."/>
        </authorList>
    </citation>
    <scope>NUCLEOTIDE SEQUENCE</scope>
    <source>
        <strain evidence="2">SF6</strain>
    </source>
</reference>
<evidence type="ECO:0000313" key="2">
    <source>
        <dbReference type="EMBL" id="BCS89526.1"/>
    </source>
</evidence>
<gene>
    <name evidence="2" type="ORF">PSDVSF_27680</name>
</gene>
<feature type="chain" id="PRO_5046452112" description="Lipid/polyisoprenoid-binding YceI-like domain-containing protein" evidence="1">
    <location>
        <begin position="33"/>
        <end position="280"/>
    </location>
</feature>
<dbReference type="PROSITE" id="PS51257">
    <property type="entry name" value="PROKAR_LIPOPROTEIN"/>
    <property type="match status" value="1"/>
</dbReference>
<feature type="signal peptide" evidence="1">
    <location>
        <begin position="1"/>
        <end position="32"/>
    </location>
</feature>
<keyword evidence="3" id="KW-1185">Reference proteome</keyword>
<sequence>MNSKLTHRSVMRKNIFLLVLLLMLLSAFGCNAKKPTVYMDIPIKPVTTPTLYSYGPSSGTYLYTIKTAEKISSKIMNIDMEMQYTVTRKADLISWNIDIPKIKVDAVEVRPEKLIAHATLITNTHGEMQKDAYLSSPWLESLPDYNEEQKEKIDQLASRLADMIAQLSLKPIVSGQSLWEKSLNTMKDIQNIEGVTIREDQMVKNTLQGEFMTNGIQYVASTIDEDFTFSVEDLPVTMTISGKSIYQKTNMELVDMTMEINGSTPGIKNFVTVTARWQKQ</sequence>
<protein>
    <recommendedName>
        <fullName evidence="4">Lipid/polyisoprenoid-binding YceI-like domain-containing protein</fullName>
    </recommendedName>
</protein>
<evidence type="ECO:0000313" key="3">
    <source>
        <dbReference type="Proteomes" id="UP001053296"/>
    </source>
</evidence>
<dbReference type="Proteomes" id="UP001053296">
    <property type="component" value="Chromosome"/>
</dbReference>
<evidence type="ECO:0000256" key="1">
    <source>
        <dbReference type="SAM" id="SignalP"/>
    </source>
</evidence>
<accession>A0ABM7P7X9</accession>
<dbReference type="EMBL" id="AP024485">
    <property type="protein sequence ID" value="BCS89526.1"/>
    <property type="molecule type" value="Genomic_DNA"/>
</dbReference>
<evidence type="ECO:0008006" key="4">
    <source>
        <dbReference type="Google" id="ProtNLM"/>
    </source>
</evidence>